<evidence type="ECO:0000313" key="2">
    <source>
        <dbReference type="EMBL" id="KAJ6831717.1"/>
    </source>
</evidence>
<evidence type="ECO:0000313" key="1">
    <source>
        <dbReference type="EMBL" id="KAJ6792298.1"/>
    </source>
</evidence>
<dbReference type="EMBL" id="JANAVB010010194">
    <property type="protein sequence ID" value="KAJ6839237.1"/>
    <property type="molecule type" value="Genomic_DNA"/>
</dbReference>
<name>A0AAX6GTQ4_IRIPA</name>
<dbReference type="EMBL" id="JANAVB010016599">
    <property type="protein sequence ID" value="KAJ6831717.1"/>
    <property type="molecule type" value="Genomic_DNA"/>
</dbReference>
<dbReference type="AlphaFoldDB" id="A0AAX6GTQ4"/>
<protein>
    <submittedName>
        <fullName evidence="2">Structural maintenance of chromosomes protein 1-like</fullName>
    </submittedName>
</protein>
<gene>
    <name evidence="1" type="ORF">M6B38_239890</name>
    <name evidence="3" type="ORF">M6B38_316845</name>
    <name evidence="2" type="ORF">M6B38_348100</name>
</gene>
<reference evidence="2" key="1">
    <citation type="journal article" date="2023" name="GigaByte">
        <title>Genome assembly of the bearded iris, Iris pallida Lam.</title>
        <authorList>
            <person name="Bruccoleri R.E."/>
            <person name="Oakeley E.J."/>
            <person name="Faust A.M.E."/>
            <person name="Altorfer M."/>
            <person name="Dessus-Babus S."/>
            <person name="Burckhardt D."/>
            <person name="Oertli M."/>
            <person name="Naumann U."/>
            <person name="Petersen F."/>
            <person name="Wong J."/>
        </authorList>
    </citation>
    <scope>NUCLEOTIDE SEQUENCE</scope>
    <source>
        <strain evidence="2">GSM-AAB239-AS_SAM_17_03QT</strain>
    </source>
</reference>
<accession>A0AAX6GTQ4</accession>
<comment type="caution">
    <text evidence="2">The sequence shown here is derived from an EMBL/GenBank/DDBJ whole genome shotgun (WGS) entry which is preliminary data.</text>
</comment>
<evidence type="ECO:0000313" key="4">
    <source>
        <dbReference type="Proteomes" id="UP001140949"/>
    </source>
</evidence>
<reference evidence="2" key="2">
    <citation type="submission" date="2023-04" db="EMBL/GenBank/DDBJ databases">
        <authorList>
            <person name="Bruccoleri R.E."/>
            <person name="Oakeley E.J."/>
            <person name="Faust A.-M."/>
            <person name="Dessus-Babus S."/>
            <person name="Altorfer M."/>
            <person name="Burckhardt D."/>
            <person name="Oertli M."/>
            <person name="Naumann U."/>
            <person name="Petersen F."/>
            <person name="Wong J."/>
        </authorList>
    </citation>
    <scope>NUCLEOTIDE SEQUENCE</scope>
    <source>
        <strain evidence="2">GSM-AAB239-AS_SAM_17_03QT</strain>
        <tissue evidence="2">Leaf</tissue>
    </source>
</reference>
<proteinExistence type="predicted"/>
<organism evidence="2 4">
    <name type="scientific">Iris pallida</name>
    <name type="common">Sweet iris</name>
    <dbReference type="NCBI Taxonomy" id="29817"/>
    <lineage>
        <taxon>Eukaryota</taxon>
        <taxon>Viridiplantae</taxon>
        <taxon>Streptophyta</taxon>
        <taxon>Embryophyta</taxon>
        <taxon>Tracheophyta</taxon>
        <taxon>Spermatophyta</taxon>
        <taxon>Magnoliopsida</taxon>
        <taxon>Liliopsida</taxon>
        <taxon>Asparagales</taxon>
        <taxon>Iridaceae</taxon>
        <taxon>Iridoideae</taxon>
        <taxon>Irideae</taxon>
        <taxon>Iris</taxon>
    </lineage>
</organism>
<dbReference type="EMBL" id="JANAVB010043798">
    <property type="protein sequence ID" value="KAJ6792298.1"/>
    <property type="molecule type" value="Genomic_DNA"/>
</dbReference>
<evidence type="ECO:0000313" key="3">
    <source>
        <dbReference type="EMBL" id="KAJ6839237.1"/>
    </source>
</evidence>
<sequence length="102" mass="12221">MRLKENGHMVIVVVEQHTLIWRMMMTLSCMELSIQPCLLQSASEIWSSYQVERRLLQRLPYSSQFIDRLMSSDYRFEFDDGKSWILSSTRMNLICYVLDFIM</sequence>
<dbReference type="Proteomes" id="UP001140949">
    <property type="component" value="Unassembled WGS sequence"/>
</dbReference>
<keyword evidence="4" id="KW-1185">Reference proteome</keyword>